<evidence type="ECO:0000256" key="2">
    <source>
        <dbReference type="SAM" id="SignalP"/>
    </source>
</evidence>
<protein>
    <submittedName>
        <fullName evidence="3">Lipoprotein</fullName>
    </submittedName>
</protein>
<name>A0A0B5ERH0_STRA4</name>
<dbReference type="Proteomes" id="UP000031523">
    <property type="component" value="Chromosome"/>
</dbReference>
<dbReference type="KEGG" id="sals:SLNWT_3863"/>
<evidence type="ECO:0000313" key="3">
    <source>
        <dbReference type="EMBL" id="AJE84239.1"/>
    </source>
</evidence>
<sequence>MKKRTTGGALAAALAALLLTACGGSDDKDSDEIEGAGKESPSKSAEASPSAEAGAPKFDFPSDVTVTVESKPTGDKTKDAVLRDLGYANKAINLAFAKMDPDLPVFKKYVVGPAATAWRGSVESLKKEGHSITGDSAYYNHKVVGVKGNRATVTYCEDQSHGYRKDAKTGKTIKTQPSKDDFIGHADTLQKGDDGIWRMIDQFNEEGASSCQR</sequence>
<accession>A0A0B5ERH0</accession>
<feature type="region of interest" description="Disordered" evidence="1">
    <location>
        <begin position="26"/>
        <end position="62"/>
    </location>
</feature>
<evidence type="ECO:0000313" key="4">
    <source>
        <dbReference type="Proteomes" id="UP000031523"/>
    </source>
</evidence>
<keyword evidence="4" id="KW-1185">Reference proteome</keyword>
<feature type="signal peptide" evidence="2">
    <location>
        <begin position="1"/>
        <end position="23"/>
    </location>
</feature>
<keyword evidence="2" id="KW-0732">Signal</keyword>
<evidence type="ECO:0000256" key="1">
    <source>
        <dbReference type="SAM" id="MobiDB-lite"/>
    </source>
</evidence>
<keyword evidence="3" id="KW-0449">Lipoprotein</keyword>
<dbReference type="AlphaFoldDB" id="A0A0B5ERH0"/>
<gene>
    <name evidence="3" type="ORF">SLNWT_3863</name>
</gene>
<feature type="compositionally biased region" description="Low complexity" evidence="1">
    <location>
        <begin position="42"/>
        <end position="57"/>
    </location>
</feature>
<dbReference type="PROSITE" id="PS51257">
    <property type="entry name" value="PROKAR_LIPOPROTEIN"/>
    <property type="match status" value="1"/>
</dbReference>
<reference evidence="3 4" key="1">
    <citation type="submission" date="2015-01" db="EMBL/GenBank/DDBJ databases">
        <title>Enhanced salinomycin production by adjusting the supply of polyketide extender units in Streptomyce albus DSM 41398.</title>
        <authorList>
            <person name="Lu C."/>
        </authorList>
    </citation>
    <scope>NUCLEOTIDE SEQUENCE [LARGE SCALE GENOMIC DNA]</scope>
    <source>
        <strain evidence="4">ATCC 21838 / DSM 41398 / FERM P-419 / JCM 4703 / NBRC 107858</strain>
    </source>
</reference>
<organism evidence="3 4">
    <name type="scientific">Streptomyces albus (strain ATCC 21838 / DSM 41398 / FERM P-419 / JCM 4703 / NBRC 107858)</name>
    <dbReference type="NCBI Taxonomy" id="1081613"/>
    <lineage>
        <taxon>Bacteria</taxon>
        <taxon>Bacillati</taxon>
        <taxon>Actinomycetota</taxon>
        <taxon>Actinomycetes</taxon>
        <taxon>Kitasatosporales</taxon>
        <taxon>Streptomycetaceae</taxon>
        <taxon>Streptomyces</taxon>
    </lineage>
</organism>
<proteinExistence type="predicted"/>
<feature type="chain" id="PRO_5038353192" evidence="2">
    <location>
        <begin position="24"/>
        <end position="213"/>
    </location>
</feature>
<dbReference type="EMBL" id="CP010519">
    <property type="protein sequence ID" value="AJE84239.1"/>
    <property type="molecule type" value="Genomic_DNA"/>
</dbReference>